<name>A0A1V9ZJG2_9STRA</name>
<dbReference type="AlphaFoldDB" id="A0A1V9ZJG2"/>
<reference evidence="1 2" key="1">
    <citation type="journal article" date="2014" name="Genome Biol. Evol.">
        <title>The secreted proteins of Achlya hypogyna and Thraustotheca clavata identify the ancestral oomycete secretome and reveal gene acquisitions by horizontal gene transfer.</title>
        <authorList>
            <person name="Misner I."/>
            <person name="Blouin N."/>
            <person name="Leonard G."/>
            <person name="Richards T.A."/>
            <person name="Lane C.E."/>
        </authorList>
    </citation>
    <scope>NUCLEOTIDE SEQUENCE [LARGE SCALE GENOMIC DNA]</scope>
    <source>
        <strain evidence="1 2">ATCC 34112</strain>
    </source>
</reference>
<dbReference type="Proteomes" id="UP000243217">
    <property type="component" value="Unassembled WGS sequence"/>
</dbReference>
<organism evidence="1 2">
    <name type="scientific">Thraustotheca clavata</name>
    <dbReference type="NCBI Taxonomy" id="74557"/>
    <lineage>
        <taxon>Eukaryota</taxon>
        <taxon>Sar</taxon>
        <taxon>Stramenopiles</taxon>
        <taxon>Oomycota</taxon>
        <taxon>Saprolegniomycetes</taxon>
        <taxon>Saprolegniales</taxon>
        <taxon>Achlyaceae</taxon>
        <taxon>Thraustotheca</taxon>
    </lineage>
</organism>
<dbReference type="OrthoDB" id="70488at2759"/>
<comment type="caution">
    <text evidence="1">The sequence shown here is derived from an EMBL/GenBank/DDBJ whole genome shotgun (WGS) entry which is preliminary data.</text>
</comment>
<evidence type="ECO:0000313" key="2">
    <source>
        <dbReference type="Proteomes" id="UP000243217"/>
    </source>
</evidence>
<accession>A0A1V9ZJG2</accession>
<protein>
    <submittedName>
        <fullName evidence="1">Uncharacterized protein</fullName>
    </submittedName>
</protein>
<proteinExistence type="predicted"/>
<evidence type="ECO:0000313" key="1">
    <source>
        <dbReference type="EMBL" id="OQR98129.1"/>
    </source>
</evidence>
<keyword evidence="2" id="KW-1185">Reference proteome</keyword>
<sequence length="348" mass="40507">MADVLDEYSIPLQMIFLEAIGESQVHANPKSQKRHYALHTSHVLNFQGFVAFMQRYRIFPDLITRNQMIQMYSSNERYNQKQMEYLDFISTLLKCAKLIFSGREWDDLYPNVNLKMRLLLLWMDECSQIFLKNGSSLCEARQQATDRVNTAQCVSKSAFEERVPSLRIEIKGMRNAKLNLVELDIIFQRVRKGQVSSYQGLTFDSFYTALGLIASRLYEASHPPRTHLPLFAQEFLLPVIARIDAAIPRNSKAWRRRWKDLCTLREQLLSSSSLLEQKEAEPLKDHLIEEIALQLEQLNELLSSKLDEIPSVDFEHENSLDFESLQELFQETLDTFVEGINSVYNLNQ</sequence>
<dbReference type="EMBL" id="JNBS01001868">
    <property type="protein sequence ID" value="OQR98129.1"/>
    <property type="molecule type" value="Genomic_DNA"/>
</dbReference>
<gene>
    <name evidence="1" type="ORF">THRCLA_06782</name>
</gene>